<gene>
    <name evidence="5" type="ORF">BN946_scf185013.g166</name>
</gene>
<keyword evidence="3" id="KW-0539">Nucleus</keyword>
<dbReference type="GO" id="GO:1902369">
    <property type="term" value="P:negative regulation of RNA catabolic process"/>
    <property type="evidence" value="ECO:0007669"/>
    <property type="project" value="TreeGrafter"/>
</dbReference>
<feature type="compositionally biased region" description="Low complexity" evidence="4">
    <location>
        <begin position="1"/>
        <end position="17"/>
    </location>
</feature>
<dbReference type="EMBL" id="CCBP010000121">
    <property type="protein sequence ID" value="CDO73531.1"/>
    <property type="molecule type" value="Genomic_DNA"/>
</dbReference>
<dbReference type="OMA" id="CAGEEVW"/>
<comment type="subcellular location">
    <subcellularLocation>
        <location evidence="1">Nucleus</location>
    </subcellularLocation>
</comment>
<comment type="caution">
    <text evidence="5">The sequence shown here is derived from an EMBL/GenBank/DDBJ whole genome shotgun (WGS) entry which is preliminary data.</text>
</comment>
<feature type="region of interest" description="Disordered" evidence="4">
    <location>
        <begin position="242"/>
        <end position="287"/>
    </location>
</feature>
<evidence type="ECO:0000313" key="6">
    <source>
        <dbReference type="Proteomes" id="UP000029665"/>
    </source>
</evidence>
<feature type="compositionally biased region" description="Basic and acidic residues" evidence="4">
    <location>
        <begin position="44"/>
        <end position="56"/>
    </location>
</feature>
<evidence type="ECO:0000313" key="5">
    <source>
        <dbReference type="EMBL" id="CDO73531.1"/>
    </source>
</evidence>
<feature type="compositionally biased region" description="Acidic residues" evidence="4">
    <location>
        <begin position="272"/>
        <end position="282"/>
    </location>
</feature>
<sequence length="458" mass="51856">MSAPSFSSFPPTFSTFPELDPGPSTRPSAPQENDKDKKHRKKSKREDDRDSDADRMRGKRKVKHKHKHDKHKRDERSESDEERRGSKHRHGHRHGSRSPSHKHDIYGGSDDERRKAEEDRRHGHAESEISMASIKEGLLYITDRKGDPLNVRYGGLHAGDVPRYRLVDGRRVLGLPPGLSVVHRGRGGVEIALSGRRKMPKLTDPSVRRMLAAAPTRRLLASPEDRFKYQEEDGFLRITAHHKHHKHHDQSYREIELSKQRDPDTDASSSSDESESSSDSDSDTAPLSSLQLTLKSLEETLTAHPDSISTWLALLSHTLTTVPTHSKNASKARAEIALSVLARALAAHPANARSTTLRLKYMCAGEEVWQEAKLREEWEDAVRVDDVEIWMAWLDWRVRTSKGILSSLEEDVRRVVNALAKKEDEVGQLRVFWRAAVALKDAGYVERANALFQAQAEL</sequence>
<organism evidence="5 6">
    <name type="scientific">Pycnoporus cinnabarinus</name>
    <name type="common">Cinnabar-red polypore</name>
    <name type="synonym">Trametes cinnabarina</name>
    <dbReference type="NCBI Taxonomy" id="5643"/>
    <lineage>
        <taxon>Eukaryota</taxon>
        <taxon>Fungi</taxon>
        <taxon>Dikarya</taxon>
        <taxon>Basidiomycota</taxon>
        <taxon>Agaricomycotina</taxon>
        <taxon>Agaricomycetes</taxon>
        <taxon>Polyporales</taxon>
        <taxon>Polyporaceae</taxon>
        <taxon>Trametes</taxon>
    </lineage>
</organism>
<dbReference type="Pfam" id="PF08424">
    <property type="entry name" value="NRDE-2"/>
    <property type="match status" value="1"/>
</dbReference>
<dbReference type="GO" id="GO:0071013">
    <property type="term" value="C:catalytic step 2 spliceosome"/>
    <property type="evidence" value="ECO:0007669"/>
    <property type="project" value="TreeGrafter"/>
</dbReference>
<evidence type="ECO:0000256" key="4">
    <source>
        <dbReference type="SAM" id="MobiDB-lite"/>
    </source>
</evidence>
<name>A0A060SH49_PYCCI</name>
<dbReference type="AlphaFoldDB" id="A0A060SH49"/>
<dbReference type="PANTHER" id="PTHR13471:SF0">
    <property type="entry name" value="NUCLEAR EXOSOME REGULATOR NRDE2"/>
    <property type="match status" value="1"/>
</dbReference>
<feature type="compositionally biased region" description="Basic residues" evidence="4">
    <location>
        <begin position="57"/>
        <end position="71"/>
    </location>
</feature>
<accession>A0A060SH49</accession>
<proteinExistence type="inferred from homology"/>
<comment type="similarity">
    <text evidence="2">Belongs to the NRDE2 family.</text>
</comment>
<dbReference type="GO" id="GO:0031048">
    <property type="term" value="P:regulatory ncRNA-mediated heterochromatin formation"/>
    <property type="evidence" value="ECO:0007669"/>
    <property type="project" value="TreeGrafter"/>
</dbReference>
<dbReference type="PANTHER" id="PTHR13471">
    <property type="entry name" value="TETRATRICOPEPTIDE-LIKE HELICAL"/>
    <property type="match status" value="1"/>
</dbReference>
<keyword evidence="6" id="KW-1185">Reference proteome</keyword>
<feature type="compositionally biased region" description="Basic residues" evidence="4">
    <location>
        <begin position="85"/>
        <end position="100"/>
    </location>
</feature>
<feature type="region of interest" description="Disordered" evidence="4">
    <location>
        <begin position="1"/>
        <end position="129"/>
    </location>
</feature>
<feature type="compositionally biased region" description="Basic and acidic residues" evidence="4">
    <location>
        <begin position="249"/>
        <end position="264"/>
    </location>
</feature>
<reference evidence="5" key="1">
    <citation type="submission" date="2014-01" db="EMBL/GenBank/DDBJ databases">
        <title>The genome of the white-rot fungus Pycnoporus cinnabarinus: a basidiomycete model with a versatile arsenal for lignocellulosic biomass breakdown.</title>
        <authorList>
            <person name="Levasseur A."/>
            <person name="Lomascolo A."/>
            <person name="Ruiz-Duenas F.J."/>
            <person name="Uzan E."/>
            <person name="Piumi F."/>
            <person name="Kues U."/>
            <person name="Ram A.F.J."/>
            <person name="Murat C."/>
            <person name="Haon M."/>
            <person name="Benoit I."/>
            <person name="Arfi Y."/>
            <person name="Chevret D."/>
            <person name="Drula E."/>
            <person name="Kwon M.J."/>
            <person name="Gouret P."/>
            <person name="Lesage-Meessen L."/>
            <person name="Lombard V."/>
            <person name="Mariette J."/>
            <person name="Noirot C."/>
            <person name="Park J."/>
            <person name="Patyshakuliyeva A."/>
            <person name="Wieneger R.A.B."/>
            <person name="Wosten H.A.B."/>
            <person name="Martin F."/>
            <person name="Coutinho P.M."/>
            <person name="de Vries R."/>
            <person name="Martinez A.T."/>
            <person name="Klopp C."/>
            <person name="Pontarotti P."/>
            <person name="Henrissat B."/>
            <person name="Record E."/>
        </authorList>
    </citation>
    <scope>NUCLEOTIDE SEQUENCE [LARGE SCALE GENOMIC DNA]</scope>
    <source>
        <strain evidence="5">BRFM137</strain>
    </source>
</reference>
<evidence type="ECO:0000256" key="1">
    <source>
        <dbReference type="ARBA" id="ARBA00004123"/>
    </source>
</evidence>
<dbReference type="Proteomes" id="UP000029665">
    <property type="component" value="Unassembled WGS sequence"/>
</dbReference>
<evidence type="ECO:0000256" key="2">
    <source>
        <dbReference type="ARBA" id="ARBA00009265"/>
    </source>
</evidence>
<dbReference type="STRING" id="5643.A0A060SH49"/>
<protein>
    <submittedName>
        <fullName evidence="5">Uncharacterized protein</fullName>
    </submittedName>
</protein>
<dbReference type="HOGENOM" id="CLU_597361_0_0_1"/>
<feature type="compositionally biased region" description="Basic and acidic residues" evidence="4">
    <location>
        <begin position="72"/>
        <end position="84"/>
    </location>
</feature>
<feature type="compositionally biased region" description="Basic and acidic residues" evidence="4">
    <location>
        <begin position="101"/>
        <end position="127"/>
    </location>
</feature>
<evidence type="ECO:0000256" key="3">
    <source>
        <dbReference type="ARBA" id="ARBA00023242"/>
    </source>
</evidence>
<dbReference type="InterPro" id="IPR013633">
    <property type="entry name" value="NRDE-2"/>
</dbReference>
<dbReference type="OrthoDB" id="297219at2759"/>